<evidence type="ECO:0000256" key="5">
    <source>
        <dbReference type="PIRSR" id="PIRSR637944-1"/>
    </source>
</evidence>
<dbReference type="GO" id="GO:0042744">
    <property type="term" value="P:hydrogen peroxide catabolic process"/>
    <property type="evidence" value="ECO:0007669"/>
    <property type="project" value="TreeGrafter"/>
</dbReference>
<keyword evidence="2 6" id="KW-0049">Antioxidant</keyword>
<accession>A0A0P1GR79</accession>
<dbReference type="InterPro" id="IPR013766">
    <property type="entry name" value="Thioredoxin_domain"/>
</dbReference>
<dbReference type="PROSITE" id="PS51352">
    <property type="entry name" value="THIOREDOXIN_2"/>
    <property type="match status" value="1"/>
</dbReference>
<dbReference type="EC" id="1.11.1.27" evidence="6"/>
<sequence length="162" mass="17060">MTLSVGDKLPDVTFPMMGAEGPEALTLSDRLAGRKVVIFALPGAFSRTCDAAHMPSFIRTKDDFAAKGVDEIMCLSVNDPFVMKAWGATTGADDASITMLADAEGAFTKAVGMEFDAPVVGFYGRSKRYAMVVEDGVITHLNVEPELGCTVSGGEALLDAMA</sequence>
<dbReference type="CDD" id="cd03013">
    <property type="entry name" value="PRX5_like"/>
    <property type="match status" value="1"/>
</dbReference>
<dbReference type="RefSeq" id="WP_058319452.1">
    <property type="nucleotide sequence ID" value="NZ_CYSF01000012.1"/>
</dbReference>
<evidence type="ECO:0000256" key="2">
    <source>
        <dbReference type="ARBA" id="ARBA00022862"/>
    </source>
</evidence>
<proteinExistence type="inferred from homology"/>
<gene>
    <name evidence="8" type="ORF">TM5383_02443</name>
</gene>
<dbReference type="PANTHER" id="PTHR10430">
    <property type="entry name" value="PEROXIREDOXIN"/>
    <property type="match status" value="1"/>
</dbReference>
<keyword evidence="9" id="KW-1185">Reference proteome</keyword>
<dbReference type="Proteomes" id="UP000051681">
    <property type="component" value="Unassembled WGS sequence"/>
</dbReference>
<name>A0A0P1GR79_9RHOB</name>
<evidence type="ECO:0000256" key="1">
    <source>
        <dbReference type="ARBA" id="ARBA00022559"/>
    </source>
</evidence>
<dbReference type="Pfam" id="PF08534">
    <property type="entry name" value="Redoxin"/>
    <property type="match status" value="1"/>
</dbReference>
<organism evidence="8 9">
    <name type="scientific">Thalassovita mediterranea</name>
    <dbReference type="NCBI Taxonomy" id="340021"/>
    <lineage>
        <taxon>Bacteria</taxon>
        <taxon>Pseudomonadati</taxon>
        <taxon>Pseudomonadota</taxon>
        <taxon>Alphaproteobacteria</taxon>
        <taxon>Rhodobacterales</taxon>
        <taxon>Roseobacteraceae</taxon>
        <taxon>Thalassovita</taxon>
    </lineage>
</organism>
<dbReference type="GO" id="GO:0008379">
    <property type="term" value="F:thioredoxin peroxidase activity"/>
    <property type="evidence" value="ECO:0007669"/>
    <property type="project" value="InterPro"/>
</dbReference>
<dbReference type="InterPro" id="IPR037944">
    <property type="entry name" value="PRX5-like"/>
</dbReference>
<evidence type="ECO:0000259" key="7">
    <source>
        <dbReference type="PROSITE" id="PS51352"/>
    </source>
</evidence>
<dbReference type="InterPro" id="IPR013740">
    <property type="entry name" value="Redoxin"/>
</dbReference>
<dbReference type="OrthoDB" id="9800621at2"/>
<dbReference type="GO" id="GO:0045454">
    <property type="term" value="P:cell redox homeostasis"/>
    <property type="evidence" value="ECO:0007669"/>
    <property type="project" value="TreeGrafter"/>
</dbReference>
<comment type="function">
    <text evidence="6">Thiol-specific peroxidase that catalyzes the reduction of hydrogen peroxide and organic hydroperoxides to water and alcohols, respectively. Plays a role in cell protection against oxidative stress by detoxifying peroxides.</text>
</comment>
<dbReference type="GO" id="GO:0034599">
    <property type="term" value="P:cellular response to oxidative stress"/>
    <property type="evidence" value="ECO:0007669"/>
    <property type="project" value="InterPro"/>
</dbReference>
<dbReference type="FunFam" id="3.40.30.10:FF:000020">
    <property type="entry name" value="Peroxiredoxin"/>
    <property type="match status" value="1"/>
</dbReference>
<comment type="catalytic activity">
    <reaction evidence="6">
        <text>a hydroperoxide + 2 glutathione = an alcohol + glutathione disulfide + H2O</text>
        <dbReference type="Rhea" id="RHEA:62632"/>
        <dbReference type="ChEBI" id="CHEBI:15377"/>
        <dbReference type="ChEBI" id="CHEBI:30879"/>
        <dbReference type="ChEBI" id="CHEBI:35924"/>
        <dbReference type="ChEBI" id="CHEBI:57925"/>
        <dbReference type="ChEBI" id="CHEBI:58297"/>
        <dbReference type="EC" id="1.11.1.27"/>
    </reaction>
</comment>
<protein>
    <recommendedName>
        <fullName evidence="6">Glutathione-dependent peroxiredoxin</fullName>
        <ecNumber evidence="6">1.11.1.27</ecNumber>
    </recommendedName>
</protein>
<keyword evidence="3 6" id="KW-0560">Oxidoreductase</keyword>
<dbReference type="AlphaFoldDB" id="A0A0P1GR79"/>
<dbReference type="PANTHER" id="PTHR10430:SF16">
    <property type="entry name" value="PEROXIREDOXIN-5, MITOCHONDRIAL"/>
    <property type="match status" value="1"/>
</dbReference>
<evidence type="ECO:0000256" key="4">
    <source>
        <dbReference type="ARBA" id="ARBA00023284"/>
    </source>
</evidence>
<dbReference type="Gene3D" id="3.40.30.10">
    <property type="entry name" value="Glutaredoxin"/>
    <property type="match status" value="1"/>
</dbReference>
<feature type="domain" description="Thioredoxin" evidence="7">
    <location>
        <begin position="3"/>
        <end position="162"/>
    </location>
</feature>
<keyword evidence="1 6" id="KW-0575">Peroxidase</keyword>
<dbReference type="InterPro" id="IPR036249">
    <property type="entry name" value="Thioredoxin-like_sf"/>
</dbReference>
<evidence type="ECO:0000313" key="8">
    <source>
        <dbReference type="EMBL" id="CUH85215.1"/>
    </source>
</evidence>
<dbReference type="SUPFAM" id="SSF52833">
    <property type="entry name" value="Thioredoxin-like"/>
    <property type="match status" value="1"/>
</dbReference>
<keyword evidence="4 6" id="KW-0676">Redox-active center</keyword>
<dbReference type="STRING" id="340021.TM5383_02443"/>
<evidence type="ECO:0000256" key="6">
    <source>
        <dbReference type="RuleBase" id="RU366011"/>
    </source>
</evidence>
<feature type="active site" description="Cysteine sulfenic acid (-SOH) intermediate" evidence="5">
    <location>
        <position position="49"/>
    </location>
</feature>
<evidence type="ECO:0000256" key="3">
    <source>
        <dbReference type="ARBA" id="ARBA00023002"/>
    </source>
</evidence>
<comment type="similarity">
    <text evidence="6">Belongs to the peroxiredoxin family. Prx5 subfamily.</text>
</comment>
<evidence type="ECO:0000313" key="9">
    <source>
        <dbReference type="Proteomes" id="UP000051681"/>
    </source>
</evidence>
<dbReference type="GO" id="GO:0005737">
    <property type="term" value="C:cytoplasm"/>
    <property type="evidence" value="ECO:0007669"/>
    <property type="project" value="TreeGrafter"/>
</dbReference>
<dbReference type="EMBL" id="CYSF01000012">
    <property type="protein sequence ID" value="CUH85215.1"/>
    <property type="molecule type" value="Genomic_DNA"/>
</dbReference>
<reference evidence="8 9" key="1">
    <citation type="submission" date="2015-09" db="EMBL/GenBank/DDBJ databases">
        <authorList>
            <consortium name="Swine Surveillance"/>
        </authorList>
    </citation>
    <scope>NUCLEOTIDE SEQUENCE [LARGE SCALE GENOMIC DNA]</scope>
    <source>
        <strain evidence="8 9">CECT 8383</strain>
    </source>
</reference>